<name>A0A7Y8GZ73_9BURK</name>
<keyword evidence="2" id="KW-1003">Cell membrane</keyword>
<evidence type="ECO:0000256" key="2">
    <source>
        <dbReference type="ARBA" id="ARBA00022475"/>
    </source>
</evidence>
<dbReference type="Proteomes" id="UP000545507">
    <property type="component" value="Unassembled WGS sequence"/>
</dbReference>
<comment type="subcellular location">
    <subcellularLocation>
        <location evidence="1">Cell membrane</location>
        <topology evidence="1">Multi-pass membrane protein</topology>
    </subcellularLocation>
</comment>
<proteinExistence type="predicted"/>
<dbReference type="EMBL" id="VYGV01000016">
    <property type="protein sequence ID" value="NWF46899.1"/>
    <property type="molecule type" value="Genomic_DNA"/>
</dbReference>
<organism evidence="7 8">
    <name type="scientific">Hydrogenophaga aromaticivorans</name>
    <dbReference type="NCBI Taxonomy" id="2610898"/>
    <lineage>
        <taxon>Bacteria</taxon>
        <taxon>Pseudomonadati</taxon>
        <taxon>Pseudomonadota</taxon>
        <taxon>Betaproteobacteria</taxon>
        <taxon>Burkholderiales</taxon>
        <taxon>Comamonadaceae</taxon>
        <taxon>Hydrogenophaga</taxon>
    </lineage>
</organism>
<evidence type="ECO:0000313" key="7">
    <source>
        <dbReference type="EMBL" id="NWF46899.1"/>
    </source>
</evidence>
<dbReference type="AlphaFoldDB" id="A0A7Y8GZ73"/>
<protein>
    <submittedName>
        <fullName evidence="7">CidA/LrgA family protein</fullName>
    </submittedName>
</protein>
<sequence>MIPALATLLVFQLIGEALVRALAAPVPGPVVGMALLLLALVLRPSLLGAIKPTAQTLLQHLSLLFVPAGVGVMLHLQRLGDEALAIGVALVLSTLVGLASAALTMAWLMKRVTPSSDHDPA</sequence>
<dbReference type="InterPro" id="IPR005538">
    <property type="entry name" value="LrgA/CidA"/>
</dbReference>
<evidence type="ECO:0000256" key="4">
    <source>
        <dbReference type="ARBA" id="ARBA00022989"/>
    </source>
</evidence>
<reference evidence="7 8" key="1">
    <citation type="submission" date="2019-09" db="EMBL/GenBank/DDBJ databases">
        <title>Hydrogenophaga aromatica sp. nov., isolated from a para-xylene-degrading enrichment culture.</title>
        <authorList>
            <person name="Tancsics A."/>
            <person name="Banerjee S."/>
        </authorList>
    </citation>
    <scope>NUCLEOTIDE SEQUENCE [LARGE SCALE GENOMIC DNA]</scope>
    <source>
        <strain evidence="7 8">D2P1</strain>
    </source>
</reference>
<keyword evidence="4 6" id="KW-1133">Transmembrane helix</keyword>
<dbReference type="RefSeq" id="WP_177136811.1">
    <property type="nucleotide sequence ID" value="NZ_JAGPWB010000045.1"/>
</dbReference>
<dbReference type="Pfam" id="PF03788">
    <property type="entry name" value="LrgA"/>
    <property type="match status" value="1"/>
</dbReference>
<keyword evidence="8" id="KW-1185">Reference proteome</keyword>
<gene>
    <name evidence="7" type="ORF">F3K02_16805</name>
</gene>
<dbReference type="GO" id="GO:0005886">
    <property type="term" value="C:plasma membrane"/>
    <property type="evidence" value="ECO:0007669"/>
    <property type="project" value="UniProtKB-SubCell"/>
</dbReference>
<dbReference type="PANTHER" id="PTHR33931">
    <property type="entry name" value="HOLIN-LIKE PROTEIN CIDA-RELATED"/>
    <property type="match status" value="1"/>
</dbReference>
<evidence type="ECO:0000256" key="1">
    <source>
        <dbReference type="ARBA" id="ARBA00004651"/>
    </source>
</evidence>
<keyword evidence="3 6" id="KW-0812">Transmembrane</keyword>
<feature type="transmembrane region" description="Helical" evidence="6">
    <location>
        <begin position="57"/>
        <end position="77"/>
    </location>
</feature>
<evidence type="ECO:0000256" key="6">
    <source>
        <dbReference type="SAM" id="Phobius"/>
    </source>
</evidence>
<comment type="caution">
    <text evidence="7">The sequence shown here is derived from an EMBL/GenBank/DDBJ whole genome shotgun (WGS) entry which is preliminary data.</text>
</comment>
<dbReference type="PANTHER" id="PTHR33931:SF2">
    <property type="entry name" value="HOLIN-LIKE PROTEIN CIDA"/>
    <property type="match status" value="1"/>
</dbReference>
<evidence type="ECO:0000256" key="3">
    <source>
        <dbReference type="ARBA" id="ARBA00022692"/>
    </source>
</evidence>
<feature type="transmembrane region" description="Helical" evidence="6">
    <location>
        <begin position="83"/>
        <end position="108"/>
    </location>
</feature>
<evidence type="ECO:0000256" key="5">
    <source>
        <dbReference type="ARBA" id="ARBA00023136"/>
    </source>
</evidence>
<accession>A0A7Y8GZ73</accession>
<evidence type="ECO:0000313" key="8">
    <source>
        <dbReference type="Proteomes" id="UP000545507"/>
    </source>
</evidence>
<keyword evidence="5 6" id="KW-0472">Membrane</keyword>